<dbReference type="OrthoDB" id="1062680at2"/>
<gene>
    <name evidence="1" type="ORF">PJIAN_1136</name>
</gene>
<proteinExistence type="predicted"/>
<reference evidence="2" key="2">
    <citation type="journal article" date="2017" name="Genome Announc.">
        <title>Draft genome sequence of Paludibacter jiangxiensis NM7(T), a propionate-producing fermentative bacterium.</title>
        <authorList>
            <person name="Qiu Y.-L."/>
            <person name="Tourlousse D.M."/>
            <person name="Matsuura N."/>
            <person name="Ohashi A."/>
            <person name="Sekiguchi Y."/>
        </authorList>
    </citation>
    <scope>NUCLEOTIDE SEQUENCE [LARGE SCALE GENOMIC DNA]</scope>
    <source>
        <strain evidence="2">NM7</strain>
    </source>
</reference>
<dbReference type="Pfam" id="PF14054">
    <property type="entry name" value="DUF4249"/>
    <property type="match status" value="1"/>
</dbReference>
<sequence>MSRYFNLSILALLILCTTGCSEVYYPKVISDNELLVVDGLITNASGPFVIKLSKAVKYGSGSVSSPDPVSNAKLTIFDNNGSYPLQETSQGEYTTPPSFVTKIGNSYKLQIQTEDGYMYESDPQQLPAPQSYDSIKSYYTTEKILDSDKSLLTLTGADVRIDLLNSSSDKIKCRFTTNLTVQYRYSIPPVTPYGSIDATDISYCTGYLCHGWATNLSIENNVNITDEISTSANNSISNHKIGFIPFSIAGYQADQDLKFVPSVAYLYFYLKINQYTLNDATYAFYKAAKGQLNASGKIFDPIASQLYSNIKCTNNPSKTVLGFFEASSVVNTAFFIRQGDNSVLINKVPTVKIPPNTLVENKYWACESLPPKDFYLGNLPYPSWWGHGVL</sequence>
<dbReference type="RefSeq" id="WP_068701113.1">
    <property type="nucleotide sequence ID" value="NZ_BDCR01000001.1"/>
</dbReference>
<reference evidence="2" key="1">
    <citation type="submission" date="2016-04" db="EMBL/GenBank/DDBJ databases">
        <title>Draft genome sequence of Paludibacter jiangxiensis strain NM7.</title>
        <authorList>
            <person name="Qiu Y."/>
            <person name="Matsuura N."/>
            <person name="Ohashi A."/>
            <person name="Tourlousse M.D."/>
            <person name="Sekiguchi Y."/>
        </authorList>
    </citation>
    <scope>NUCLEOTIDE SEQUENCE [LARGE SCALE GENOMIC DNA]</scope>
    <source>
        <strain evidence="2">NM7</strain>
    </source>
</reference>
<dbReference type="InterPro" id="IPR025345">
    <property type="entry name" value="DUF4249"/>
</dbReference>
<accession>A0A161LHF0</accession>
<evidence type="ECO:0000313" key="1">
    <source>
        <dbReference type="EMBL" id="GAT61556.1"/>
    </source>
</evidence>
<keyword evidence="2" id="KW-1185">Reference proteome</keyword>
<protein>
    <recommendedName>
        <fullName evidence="3">DUF4249 domain-containing protein</fullName>
    </recommendedName>
</protein>
<dbReference type="AlphaFoldDB" id="A0A161LHF0"/>
<organism evidence="1 2">
    <name type="scientific">Paludibacter jiangxiensis</name>
    <dbReference type="NCBI Taxonomy" id="681398"/>
    <lineage>
        <taxon>Bacteria</taxon>
        <taxon>Pseudomonadati</taxon>
        <taxon>Bacteroidota</taxon>
        <taxon>Bacteroidia</taxon>
        <taxon>Bacteroidales</taxon>
        <taxon>Paludibacteraceae</taxon>
        <taxon>Paludibacter</taxon>
    </lineage>
</organism>
<evidence type="ECO:0000313" key="2">
    <source>
        <dbReference type="Proteomes" id="UP000076586"/>
    </source>
</evidence>
<name>A0A161LHF0_9BACT</name>
<dbReference type="Proteomes" id="UP000076586">
    <property type="component" value="Unassembled WGS sequence"/>
</dbReference>
<comment type="caution">
    <text evidence="1">The sequence shown here is derived from an EMBL/GenBank/DDBJ whole genome shotgun (WGS) entry which is preliminary data.</text>
</comment>
<dbReference type="STRING" id="681398.PJIAN_1136"/>
<dbReference type="EMBL" id="BDCR01000001">
    <property type="protein sequence ID" value="GAT61556.1"/>
    <property type="molecule type" value="Genomic_DNA"/>
</dbReference>
<evidence type="ECO:0008006" key="3">
    <source>
        <dbReference type="Google" id="ProtNLM"/>
    </source>
</evidence>